<dbReference type="InterPro" id="IPR007061">
    <property type="entry name" value="MST-like"/>
</dbReference>
<dbReference type="InterPro" id="IPR034660">
    <property type="entry name" value="DinB/YfiT-like"/>
</dbReference>
<organism evidence="1 2">
    <name type="scientific">Solihabitans fulvus</name>
    <dbReference type="NCBI Taxonomy" id="1892852"/>
    <lineage>
        <taxon>Bacteria</taxon>
        <taxon>Bacillati</taxon>
        <taxon>Actinomycetota</taxon>
        <taxon>Actinomycetes</taxon>
        <taxon>Pseudonocardiales</taxon>
        <taxon>Pseudonocardiaceae</taxon>
        <taxon>Solihabitans</taxon>
    </lineage>
</organism>
<sequence length="170" mass="18844">MTTTAELLADAFGRVREEVRAAVDGLTPEQLEFRADGAANSVAWLVWHLTRVQDDHIAEVAGIGQVWTEQGWADRFGLSIDRLDTGYGHDSEDVAAVRGVSADLLTEYYDAVHEQTIRYVRDLSDADLDRVVDERWDPPVTLAVRLVSVISDDLQHAGQAAFLRGVLQRA</sequence>
<dbReference type="RefSeq" id="WP_149854633.1">
    <property type="nucleotide sequence ID" value="NZ_VUOB01000080.1"/>
</dbReference>
<dbReference type="AlphaFoldDB" id="A0A5B2WL41"/>
<gene>
    <name evidence="1" type="ORF">F0L68_37325</name>
</gene>
<comment type="caution">
    <text evidence="1">The sequence shown here is derived from an EMBL/GenBank/DDBJ whole genome shotgun (WGS) entry which is preliminary data.</text>
</comment>
<dbReference type="Pfam" id="PF04978">
    <property type="entry name" value="MST"/>
    <property type="match status" value="1"/>
</dbReference>
<dbReference type="NCBIfam" id="NF047843">
    <property type="entry name" value="MST_Rv0443"/>
    <property type="match status" value="1"/>
</dbReference>
<keyword evidence="2" id="KW-1185">Reference proteome</keyword>
<dbReference type="OrthoDB" id="2363925at2"/>
<accession>A0A5B2WL41</accession>
<reference evidence="1 2" key="1">
    <citation type="submission" date="2019-09" db="EMBL/GenBank/DDBJ databases">
        <title>Goodfellowia gen. nov., a new genus of the Pseudonocardineae related to Actinoalloteichus, containing Goodfellowia coeruleoviolacea gen. nov., comb. nov. gen. nov., comb. nov.</title>
        <authorList>
            <person name="Labeda D."/>
        </authorList>
    </citation>
    <scope>NUCLEOTIDE SEQUENCE [LARGE SCALE GENOMIC DNA]</scope>
    <source>
        <strain evidence="1 2">AN110305</strain>
    </source>
</reference>
<dbReference type="SUPFAM" id="SSF109854">
    <property type="entry name" value="DinB/YfiT-like putative metalloenzymes"/>
    <property type="match status" value="1"/>
</dbReference>
<dbReference type="Gene3D" id="1.20.120.450">
    <property type="entry name" value="dinb family like domain"/>
    <property type="match status" value="1"/>
</dbReference>
<evidence type="ECO:0000313" key="1">
    <source>
        <dbReference type="EMBL" id="KAA2251402.1"/>
    </source>
</evidence>
<name>A0A5B2WL41_9PSEU</name>
<proteinExistence type="predicted"/>
<dbReference type="EMBL" id="VUOB01000080">
    <property type="protein sequence ID" value="KAA2251402.1"/>
    <property type="molecule type" value="Genomic_DNA"/>
</dbReference>
<evidence type="ECO:0000313" key="2">
    <source>
        <dbReference type="Proteomes" id="UP000323454"/>
    </source>
</evidence>
<dbReference type="Proteomes" id="UP000323454">
    <property type="component" value="Unassembled WGS sequence"/>
</dbReference>
<protein>
    <submittedName>
        <fullName evidence="1">DUF664 domain-containing protein</fullName>
    </submittedName>
</protein>
<reference evidence="1 2" key="2">
    <citation type="submission" date="2019-09" db="EMBL/GenBank/DDBJ databases">
        <authorList>
            <person name="Jin C."/>
        </authorList>
    </citation>
    <scope>NUCLEOTIDE SEQUENCE [LARGE SCALE GENOMIC DNA]</scope>
    <source>
        <strain evidence="1 2">AN110305</strain>
    </source>
</reference>